<keyword evidence="12" id="KW-1185">Reference proteome</keyword>
<proteinExistence type="inferred from homology"/>
<accession>A0A7W3TFK8</accession>
<dbReference type="RefSeq" id="WP_182607348.1">
    <property type="nucleotide sequence ID" value="NZ_VKHT01000664.1"/>
</dbReference>
<evidence type="ECO:0000256" key="3">
    <source>
        <dbReference type="ARBA" id="ARBA00022438"/>
    </source>
</evidence>
<evidence type="ECO:0000313" key="12">
    <source>
        <dbReference type="Proteomes" id="UP000538929"/>
    </source>
</evidence>
<protein>
    <submittedName>
        <fullName evidence="11">Peptidase S58 family protein</fullName>
    </submittedName>
</protein>
<dbReference type="Proteomes" id="UP000538929">
    <property type="component" value="Unassembled WGS sequence"/>
</dbReference>
<keyword evidence="7" id="KW-1133">Transmembrane helix</keyword>
<evidence type="ECO:0000256" key="7">
    <source>
        <dbReference type="ARBA" id="ARBA00022989"/>
    </source>
</evidence>
<feature type="compositionally biased region" description="Basic and acidic residues" evidence="10">
    <location>
        <begin position="367"/>
        <end position="378"/>
    </location>
</feature>
<keyword evidence="3" id="KW-0031">Aminopeptidase</keyword>
<evidence type="ECO:0000256" key="6">
    <source>
        <dbReference type="ARBA" id="ARBA00022801"/>
    </source>
</evidence>
<keyword evidence="6" id="KW-0378">Hydrolase</keyword>
<evidence type="ECO:0000256" key="8">
    <source>
        <dbReference type="ARBA" id="ARBA00023136"/>
    </source>
</evidence>
<dbReference type="InterPro" id="IPR016117">
    <property type="entry name" value="ArgJ-like_dom_sf"/>
</dbReference>
<organism evidence="11 12">
    <name type="scientific">Streptomyces alkaliphilus</name>
    <dbReference type="NCBI Taxonomy" id="1472722"/>
    <lineage>
        <taxon>Bacteria</taxon>
        <taxon>Bacillati</taxon>
        <taxon>Actinomycetota</taxon>
        <taxon>Actinomycetes</taxon>
        <taxon>Kitasatosporales</taxon>
        <taxon>Streptomycetaceae</taxon>
        <taxon>Streptomyces</taxon>
    </lineage>
</organism>
<dbReference type="SUPFAM" id="SSF56266">
    <property type="entry name" value="DmpA/ArgJ-like"/>
    <property type="match status" value="1"/>
</dbReference>
<evidence type="ECO:0000256" key="1">
    <source>
        <dbReference type="ARBA" id="ARBA00004651"/>
    </source>
</evidence>
<evidence type="ECO:0000256" key="2">
    <source>
        <dbReference type="ARBA" id="ARBA00007068"/>
    </source>
</evidence>
<dbReference type="FunFam" id="3.60.70.12:FF:000003">
    <property type="entry name" value="Putative cysteine transferase"/>
    <property type="match status" value="1"/>
</dbReference>
<keyword evidence="3" id="KW-0645">Protease</keyword>
<keyword evidence="8" id="KW-0472">Membrane</keyword>
<dbReference type="PANTHER" id="PTHR36512:SF3">
    <property type="entry name" value="BLR5678 PROTEIN"/>
    <property type="match status" value="1"/>
</dbReference>
<evidence type="ECO:0000256" key="4">
    <source>
        <dbReference type="ARBA" id="ARBA00022475"/>
    </source>
</evidence>
<keyword evidence="5" id="KW-0812">Transmembrane</keyword>
<dbReference type="GO" id="GO:0005886">
    <property type="term" value="C:plasma membrane"/>
    <property type="evidence" value="ECO:0007669"/>
    <property type="project" value="UniProtKB-SubCell"/>
</dbReference>
<evidence type="ECO:0000313" key="11">
    <source>
        <dbReference type="EMBL" id="MBB0245929.1"/>
    </source>
</evidence>
<reference evidence="12" key="1">
    <citation type="submission" date="2019-10" db="EMBL/GenBank/DDBJ databases">
        <title>Streptomyces sp. nov., a novel actinobacterium isolated from alkaline environment.</title>
        <authorList>
            <person name="Golinska P."/>
        </authorList>
    </citation>
    <scope>NUCLEOTIDE SEQUENCE [LARGE SCALE GENOMIC DNA]</scope>
    <source>
        <strain evidence="12">DSM 42118</strain>
    </source>
</reference>
<keyword evidence="4" id="KW-1003">Cell membrane</keyword>
<evidence type="ECO:0000256" key="10">
    <source>
        <dbReference type="SAM" id="MobiDB-lite"/>
    </source>
</evidence>
<comment type="caution">
    <text evidence="11">The sequence shown here is derived from an EMBL/GenBank/DDBJ whole genome shotgun (WGS) entry which is preliminary data.</text>
</comment>
<dbReference type="CDD" id="cd02252">
    <property type="entry name" value="nylC_like"/>
    <property type="match status" value="1"/>
</dbReference>
<sequence length="388" mass="38693">MRETERDTRSGTPHTRGNPPASEPGAGGEAGPEGSLTDVEGLLVGHAHRLDDGWLSGTTVVLAPPEGVVAGVDVRGGGPGTRETDALTPGNLVERVHAVVLSGGSAFGLAAADGVVSWLAERERGYPVGPAPHQVVPVVPAAVLFDLGRGGRWTARPDAALGREAARAALAGGTPAEGNVGAGAGAVAGGLKGGVGTASTRLPSGITVAALVAVNPSGPVVDPGTGALWAEPHRVPPARVHAAALRAVEEAGRETERLTPNTLAAPLNTTLAVVATDAALDPARARRLATTAHDGLARAIRPVHLLSDGDTVFGLATGACPLPKDGAARLAETNAVLAAGADVLCRAVVRGVLAAESVRTPGGVFPSHRELYGPREAGRGGPDPTARG</sequence>
<feature type="region of interest" description="Disordered" evidence="10">
    <location>
        <begin position="1"/>
        <end position="37"/>
    </location>
</feature>
<dbReference type="GO" id="GO:0004177">
    <property type="term" value="F:aminopeptidase activity"/>
    <property type="evidence" value="ECO:0007669"/>
    <property type="project" value="UniProtKB-KW"/>
</dbReference>
<comment type="subcellular location">
    <subcellularLocation>
        <location evidence="1">Cell membrane</location>
        <topology evidence="1">Multi-pass membrane protein</topology>
    </subcellularLocation>
</comment>
<dbReference type="PANTHER" id="PTHR36512">
    <property type="entry name" value="D-AMINOPEPTIDASE"/>
    <property type="match status" value="1"/>
</dbReference>
<comment type="function">
    <text evidence="9">Aminopeptidase.</text>
</comment>
<dbReference type="InterPro" id="IPR005321">
    <property type="entry name" value="Peptidase_S58_DmpA"/>
</dbReference>
<gene>
    <name evidence="11" type="ORF">FNQ90_17905</name>
</gene>
<name>A0A7W3TFK8_9ACTN</name>
<dbReference type="Gene3D" id="3.60.70.12">
    <property type="entry name" value="L-amino peptidase D-ALA esterase/amidase"/>
    <property type="match status" value="1"/>
</dbReference>
<comment type="similarity">
    <text evidence="2">Belongs to the peptidase S58 family.</text>
</comment>
<feature type="region of interest" description="Disordered" evidence="10">
    <location>
        <begin position="364"/>
        <end position="388"/>
    </location>
</feature>
<dbReference type="AlphaFoldDB" id="A0A7W3TFK8"/>
<dbReference type="EMBL" id="VKHT01000664">
    <property type="protein sequence ID" value="MBB0245929.1"/>
    <property type="molecule type" value="Genomic_DNA"/>
</dbReference>
<evidence type="ECO:0000256" key="5">
    <source>
        <dbReference type="ARBA" id="ARBA00022692"/>
    </source>
</evidence>
<dbReference type="Pfam" id="PF03576">
    <property type="entry name" value="Peptidase_S58"/>
    <property type="match status" value="1"/>
</dbReference>
<evidence type="ECO:0000256" key="9">
    <source>
        <dbReference type="ARBA" id="ARBA00059481"/>
    </source>
</evidence>